<feature type="transmembrane region" description="Helical" evidence="1">
    <location>
        <begin position="76"/>
        <end position="97"/>
    </location>
</feature>
<dbReference type="EMBL" id="HBUF01147162">
    <property type="protein sequence ID" value="CAG6647471.1"/>
    <property type="molecule type" value="Transcribed_RNA"/>
</dbReference>
<dbReference type="EMBL" id="HBUF01147164">
    <property type="protein sequence ID" value="CAG6647477.1"/>
    <property type="molecule type" value="Transcribed_RNA"/>
</dbReference>
<organism evidence="2">
    <name type="scientific">Cacopsylla melanoneura</name>
    <dbReference type="NCBI Taxonomy" id="428564"/>
    <lineage>
        <taxon>Eukaryota</taxon>
        <taxon>Metazoa</taxon>
        <taxon>Ecdysozoa</taxon>
        <taxon>Arthropoda</taxon>
        <taxon>Hexapoda</taxon>
        <taxon>Insecta</taxon>
        <taxon>Pterygota</taxon>
        <taxon>Neoptera</taxon>
        <taxon>Paraneoptera</taxon>
        <taxon>Hemiptera</taxon>
        <taxon>Sternorrhyncha</taxon>
        <taxon>Psylloidea</taxon>
        <taxon>Psyllidae</taxon>
        <taxon>Psyllinae</taxon>
        <taxon>Cacopsylla</taxon>
    </lineage>
</organism>
<keyword evidence="1" id="KW-0472">Membrane</keyword>
<keyword evidence="1" id="KW-0812">Transmembrane</keyword>
<dbReference type="AlphaFoldDB" id="A0A8D8RAA7"/>
<dbReference type="EMBL" id="HBUF01147163">
    <property type="protein sequence ID" value="CAG6647474.1"/>
    <property type="molecule type" value="Transcribed_RNA"/>
</dbReference>
<sequence length="132" mass="14443">MALLFLPSPPSPSSPNSPLSNFSLTFLAFSPVWMSISLLIPFSESATACSYISFILPCLPMKSLDRKFCFSSLRSSSLSSLVMGPFSHVFFTSLILLKLSGRSRFLRFLMIFSRDTSSSCSASLDSELSLSS</sequence>
<proteinExistence type="predicted"/>
<keyword evidence="1" id="KW-1133">Transmembrane helix</keyword>
<evidence type="ECO:0000313" key="2">
    <source>
        <dbReference type="EMBL" id="CAG6647468.1"/>
    </source>
</evidence>
<protein>
    <submittedName>
        <fullName evidence="2">Uncharacterized protein</fullName>
    </submittedName>
</protein>
<evidence type="ECO:0000256" key="1">
    <source>
        <dbReference type="SAM" id="Phobius"/>
    </source>
</evidence>
<accession>A0A8D8RAA7</accession>
<dbReference type="EMBL" id="HBUF01147160">
    <property type="protein sequence ID" value="CAG6647465.1"/>
    <property type="molecule type" value="Transcribed_RNA"/>
</dbReference>
<dbReference type="EMBL" id="HBUF01147161">
    <property type="protein sequence ID" value="CAG6647468.1"/>
    <property type="molecule type" value="Transcribed_RNA"/>
</dbReference>
<name>A0A8D8RAA7_9HEMI</name>
<reference evidence="2" key="1">
    <citation type="submission" date="2021-05" db="EMBL/GenBank/DDBJ databases">
        <authorList>
            <person name="Alioto T."/>
            <person name="Alioto T."/>
            <person name="Gomez Garrido J."/>
        </authorList>
    </citation>
    <scope>NUCLEOTIDE SEQUENCE</scope>
</reference>